<evidence type="ECO:0000313" key="5">
    <source>
        <dbReference type="EMBL" id="QDW67879.1"/>
    </source>
</evidence>
<proteinExistence type="predicted"/>
<keyword evidence="6" id="KW-1185">Reference proteome</keyword>
<evidence type="ECO:0000256" key="2">
    <source>
        <dbReference type="ARBA" id="ARBA00023125"/>
    </source>
</evidence>
<evidence type="ECO:0000259" key="4">
    <source>
        <dbReference type="PROSITE" id="PS01124"/>
    </source>
</evidence>
<dbReference type="SMART" id="SM00342">
    <property type="entry name" value="HTH_ARAC"/>
    <property type="match status" value="1"/>
</dbReference>
<dbReference type="SUPFAM" id="SSF52317">
    <property type="entry name" value="Class I glutamine amidotransferase-like"/>
    <property type="match status" value="1"/>
</dbReference>
<dbReference type="PROSITE" id="PS00041">
    <property type="entry name" value="HTH_ARAC_FAMILY_1"/>
    <property type="match status" value="1"/>
</dbReference>
<feature type="domain" description="HTH araC/xylS-type" evidence="4">
    <location>
        <begin position="223"/>
        <end position="321"/>
    </location>
</feature>
<dbReference type="Gene3D" id="3.40.50.880">
    <property type="match status" value="1"/>
</dbReference>
<dbReference type="InterPro" id="IPR029062">
    <property type="entry name" value="Class_I_gatase-like"/>
</dbReference>
<name>A0A518N7I9_9GAMM</name>
<dbReference type="SUPFAM" id="SSF46689">
    <property type="entry name" value="Homeodomain-like"/>
    <property type="match status" value="2"/>
</dbReference>
<dbReference type="PANTHER" id="PTHR43130">
    <property type="entry name" value="ARAC-FAMILY TRANSCRIPTIONAL REGULATOR"/>
    <property type="match status" value="1"/>
</dbReference>
<sequence>MEVPHRVGMLVYPDAQLLDIAGPLEVFARTARWLQARRCLAVPAYSVELVAASAGPVATSSGIAVVARHGFETEEAFDTLLVTGGIGYASACRDAALMAWVARHAARVPRLGSICTGALVLAAAGVLDGRAATTHWDYLDLLAAQAPGCRVDREAIYVRSGHVYTSAGVTAGIDLALGLVEQDWGRAVAVAVARELVVYRRRTAAQAQVSRFLEAERRGDRFGELQLWILDHLGGDLSVERLAQVVAMSVRNFSRQFRARMGETPAAFVLRLRVEEACRRLEEGGASLKDIARQCGFADEQALRRAFRRQLGVLPQAYRRHTTAA</sequence>
<evidence type="ECO:0000256" key="3">
    <source>
        <dbReference type="ARBA" id="ARBA00023163"/>
    </source>
</evidence>
<dbReference type="AlphaFoldDB" id="A0A518N7I9"/>
<dbReference type="EMBL" id="CP042218">
    <property type="protein sequence ID" value="QDW67879.1"/>
    <property type="molecule type" value="Genomic_DNA"/>
</dbReference>
<dbReference type="InterPro" id="IPR018062">
    <property type="entry name" value="HTH_AraC-typ_CS"/>
</dbReference>
<dbReference type="GO" id="GO:0003700">
    <property type="term" value="F:DNA-binding transcription factor activity"/>
    <property type="evidence" value="ECO:0007669"/>
    <property type="project" value="InterPro"/>
</dbReference>
<evidence type="ECO:0000256" key="1">
    <source>
        <dbReference type="ARBA" id="ARBA00023015"/>
    </source>
</evidence>
<dbReference type="InterPro" id="IPR018060">
    <property type="entry name" value="HTH_AraC"/>
</dbReference>
<dbReference type="Proteomes" id="UP000316584">
    <property type="component" value="Chromosome"/>
</dbReference>
<gene>
    <name evidence="5" type="ORF">FPZ22_06885</name>
</gene>
<dbReference type="InterPro" id="IPR002818">
    <property type="entry name" value="DJ-1/PfpI"/>
</dbReference>
<dbReference type="Gene3D" id="1.10.10.60">
    <property type="entry name" value="Homeodomain-like"/>
    <property type="match status" value="1"/>
</dbReference>
<accession>A0A518N7I9</accession>
<keyword evidence="2" id="KW-0238">DNA-binding</keyword>
<dbReference type="KEGG" id="lug:FPZ22_06885"/>
<dbReference type="Pfam" id="PF01965">
    <property type="entry name" value="DJ-1_PfpI"/>
    <property type="match status" value="1"/>
</dbReference>
<evidence type="ECO:0000313" key="6">
    <source>
        <dbReference type="Proteomes" id="UP000316584"/>
    </source>
</evidence>
<dbReference type="CDD" id="cd03137">
    <property type="entry name" value="GATase1_AraC_1"/>
    <property type="match status" value="1"/>
</dbReference>
<dbReference type="OrthoDB" id="9783876at2"/>
<organism evidence="5 6">
    <name type="scientific">Luteimonas granuli</name>
    <dbReference type="NCBI Taxonomy" id="1176533"/>
    <lineage>
        <taxon>Bacteria</taxon>
        <taxon>Pseudomonadati</taxon>
        <taxon>Pseudomonadota</taxon>
        <taxon>Gammaproteobacteria</taxon>
        <taxon>Lysobacterales</taxon>
        <taxon>Lysobacteraceae</taxon>
        <taxon>Luteimonas</taxon>
    </lineage>
</organism>
<dbReference type="Pfam" id="PF12833">
    <property type="entry name" value="HTH_18"/>
    <property type="match status" value="1"/>
</dbReference>
<protein>
    <submittedName>
        <fullName evidence="5">GlxA family transcriptional regulator</fullName>
    </submittedName>
</protein>
<dbReference type="InterPro" id="IPR052158">
    <property type="entry name" value="INH-QAR"/>
</dbReference>
<dbReference type="GO" id="GO:0043565">
    <property type="term" value="F:sequence-specific DNA binding"/>
    <property type="evidence" value="ECO:0007669"/>
    <property type="project" value="InterPro"/>
</dbReference>
<dbReference type="InterPro" id="IPR009057">
    <property type="entry name" value="Homeodomain-like_sf"/>
</dbReference>
<dbReference type="PROSITE" id="PS01124">
    <property type="entry name" value="HTH_ARAC_FAMILY_2"/>
    <property type="match status" value="1"/>
</dbReference>
<keyword evidence="3" id="KW-0804">Transcription</keyword>
<keyword evidence="1" id="KW-0805">Transcription regulation</keyword>
<reference evidence="5 6" key="1">
    <citation type="submission" date="2019-07" db="EMBL/GenBank/DDBJ databases">
        <title>Full genome sequence of Luteimonas sp. Gr-4.</title>
        <authorList>
            <person name="Im W.-T."/>
        </authorList>
    </citation>
    <scope>NUCLEOTIDE SEQUENCE [LARGE SCALE GENOMIC DNA]</scope>
    <source>
        <strain evidence="5 6">Gr-4</strain>
    </source>
</reference>
<dbReference type="PANTHER" id="PTHR43130:SF3">
    <property type="entry name" value="HTH-TYPE TRANSCRIPTIONAL REGULATOR RV1931C"/>
    <property type="match status" value="1"/>
</dbReference>